<evidence type="ECO:0000256" key="1">
    <source>
        <dbReference type="ARBA" id="ARBA00022801"/>
    </source>
</evidence>
<dbReference type="Pfam" id="PF03061">
    <property type="entry name" value="4HBT"/>
    <property type="match status" value="1"/>
</dbReference>
<proteinExistence type="predicted"/>
<gene>
    <name evidence="3" type="ORF">SAMN05421512_109127</name>
</gene>
<dbReference type="SUPFAM" id="SSF54637">
    <property type="entry name" value="Thioesterase/thiol ester dehydrase-isomerase"/>
    <property type="match status" value="1"/>
</dbReference>
<dbReference type="STRING" id="538381.GCA_001696535_02407"/>
<dbReference type="RefSeq" id="WP_067220273.1">
    <property type="nucleotide sequence ID" value="NZ_JAJGNR010000002.1"/>
</dbReference>
<sequence length="141" mass="15031">MSEEKLPVLSRDEIGAVIGKTPFAVWVGASLDTYRYGEVEISIPMRRELTQHHGFGHGAIIGFLADSACAWAAASVAGDVVTSEYKLNMFAPAVGQTLVGHGQVLNYGGRHAVCRADVYALSGTRKKLVATALATIFQVKP</sequence>
<dbReference type="GO" id="GO:0016289">
    <property type="term" value="F:acyl-CoA hydrolase activity"/>
    <property type="evidence" value="ECO:0007669"/>
    <property type="project" value="UniProtKB-ARBA"/>
</dbReference>
<dbReference type="NCBIfam" id="TIGR00369">
    <property type="entry name" value="unchar_dom_1"/>
    <property type="match status" value="1"/>
</dbReference>
<evidence type="ECO:0000313" key="3">
    <source>
        <dbReference type="EMBL" id="SOC17904.1"/>
    </source>
</evidence>
<feature type="domain" description="Thioesterase" evidence="2">
    <location>
        <begin position="53"/>
        <end position="124"/>
    </location>
</feature>
<accession>A0A285T8P6</accession>
<organism evidence="3 4">
    <name type="scientific">Stappia indica</name>
    <dbReference type="NCBI Taxonomy" id="538381"/>
    <lineage>
        <taxon>Bacteria</taxon>
        <taxon>Pseudomonadati</taxon>
        <taxon>Pseudomonadota</taxon>
        <taxon>Alphaproteobacteria</taxon>
        <taxon>Hyphomicrobiales</taxon>
        <taxon>Stappiaceae</taxon>
        <taxon>Stappia</taxon>
    </lineage>
</organism>
<reference evidence="3 4" key="1">
    <citation type="submission" date="2017-08" db="EMBL/GenBank/DDBJ databases">
        <authorList>
            <person name="de Groot N.N."/>
        </authorList>
    </citation>
    <scope>NUCLEOTIDE SEQUENCE [LARGE SCALE GENOMIC DNA]</scope>
    <source>
        <strain evidence="3 4">USBA 352</strain>
    </source>
</reference>
<dbReference type="EMBL" id="OBML01000009">
    <property type="protein sequence ID" value="SOC17904.1"/>
    <property type="molecule type" value="Genomic_DNA"/>
</dbReference>
<dbReference type="InterPro" id="IPR003736">
    <property type="entry name" value="PAAI_dom"/>
</dbReference>
<evidence type="ECO:0000313" key="4">
    <source>
        <dbReference type="Proteomes" id="UP000219331"/>
    </source>
</evidence>
<protein>
    <submittedName>
        <fullName evidence="3">Uncharacterized domain 1-containing protein</fullName>
    </submittedName>
</protein>
<dbReference type="AlphaFoldDB" id="A0A285T8P6"/>
<dbReference type="InterPro" id="IPR029069">
    <property type="entry name" value="HotDog_dom_sf"/>
</dbReference>
<keyword evidence="1" id="KW-0378">Hydrolase</keyword>
<name>A0A285T8P6_9HYPH</name>
<dbReference type="InterPro" id="IPR006683">
    <property type="entry name" value="Thioestr_dom"/>
</dbReference>
<dbReference type="OrthoDB" id="9806185at2"/>
<dbReference type="Proteomes" id="UP000219331">
    <property type="component" value="Unassembled WGS sequence"/>
</dbReference>
<evidence type="ECO:0000259" key="2">
    <source>
        <dbReference type="Pfam" id="PF03061"/>
    </source>
</evidence>
<dbReference type="Gene3D" id="3.10.129.10">
    <property type="entry name" value="Hotdog Thioesterase"/>
    <property type="match status" value="1"/>
</dbReference>
<dbReference type="CDD" id="cd03443">
    <property type="entry name" value="PaaI_thioesterase"/>
    <property type="match status" value="1"/>
</dbReference>
<keyword evidence="4" id="KW-1185">Reference proteome</keyword>